<feature type="domain" description="UspA" evidence="3">
    <location>
        <begin position="182"/>
        <end position="319"/>
    </location>
</feature>
<proteinExistence type="inferred from homology"/>
<dbReference type="PANTHER" id="PTHR46268">
    <property type="entry name" value="STRESS RESPONSE PROTEIN NHAX"/>
    <property type="match status" value="1"/>
</dbReference>
<dbReference type="RefSeq" id="WP_345667668.1">
    <property type="nucleotide sequence ID" value="NZ_BAABKC010000021.1"/>
</dbReference>
<feature type="domain" description="UspA" evidence="3">
    <location>
        <begin position="1"/>
        <end position="138"/>
    </location>
</feature>
<evidence type="ECO:0000313" key="4">
    <source>
        <dbReference type="EMBL" id="GAA5049615.1"/>
    </source>
</evidence>
<keyword evidence="5" id="KW-1185">Reference proteome</keyword>
<dbReference type="EMBL" id="BAABKC010000021">
    <property type="protein sequence ID" value="GAA5049615.1"/>
    <property type="molecule type" value="Genomic_DNA"/>
</dbReference>
<reference evidence="5" key="1">
    <citation type="journal article" date="2019" name="Int. J. Syst. Evol. Microbiol.">
        <title>The Global Catalogue of Microorganisms (GCM) 10K type strain sequencing project: providing services to taxonomists for standard genome sequencing and annotation.</title>
        <authorList>
            <consortium name="The Broad Institute Genomics Platform"/>
            <consortium name="The Broad Institute Genome Sequencing Center for Infectious Disease"/>
            <person name="Wu L."/>
            <person name="Ma J."/>
        </authorList>
    </citation>
    <scope>NUCLEOTIDE SEQUENCE [LARGE SCALE GENOMIC DNA]</scope>
    <source>
        <strain evidence="5">JCM 18410</strain>
    </source>
</reference>
<dbReference type="InterPro" id="IPR006015">
    <property type="entry name" value="Universal_stress_UspA"/>
</dbReference>
<dbReference type="Proteomes" id="UP001500124">
    <property type="component" value="Unassembled WGS sequence"/>
</dbReference>
<dbReference type="Gene3D" id="3.40.50.620">
    <property type="entry name" value="HUPs"/>
    <property type="match status" value="2"/>
</dbReference>
<dbReference type="InterPro" id="IPR014729">
    <property type="entry name" value="Rossmann-like_a/b/a_fold"/>
</dbReference>
<dbReference type="InterPro" id="IPR006016">
    <property type="entry name" value="UspA"/>
</dbReference>
<organism evidence="4 5">
    <name type="scientific">Streptomyces similanensis</name>
    <dbReference type="NCBI Taxonomy" id="1274988"/>
    <lineage>
        <taxon>Bacteria</taxon>
        <taxon>Bacillati</taxon>
        <taxon>Actinomycetota</taxon>
        <taxon>Actinomycetes</taxon>
        <taxon>Kitasatosporales</taxon>
        <taxon>Streptomycetaceae</taxon>
        <taxon>Streptomyces</taxon>
    </lineage>
</organism>
<feature type="region of interest" description="Disordered" evidence="2">
    <location>
        <begin position="137"/>
        <end position="176"/>
    </location>
</feature>
<accession>A0ABP9K554</accession>
<dbReference type="PRINTS" id="PR01438">
    <property type="entry name" value="UNVRSLSTRESS"/>
</dbReference>
<name>A0ABP9K554_9ACTN</name>
<feature type="compositionally biased region" description="Basic and acidic residues" evidence="2">
    <location>
        <begin position="149"/>
        <end position="170"/>
    </location>
</feature>
<dbReference type="SUPFAM" id="SSF52402">
    <property type="entry name" value="Adenine nucleotide alpha hydrolases-like"/>
    <property type="match status" value="2"/>
</dbReference>
<dbReference type="Pfam" id="PF00582">
    <property type="entry name" value="Usp"/>
    <property type="match status" value="2"/>
</dbReference>
<evidence type="ECO:0000313" key="5">
    <source>
        <dbReference type="Proteomes" id="UP001500124"/>
    </source>
</evidence>
<gene>
    <name evidence="4" type="ORF">GCM10023336_16770</name>
</gene>
<evidence type="ECO:0000259" key="3">
    <source>
        <dbReference type="Pfam" id="PF00582"/>
    </source>
</evidence>
<comment type="caution">
    <text evidence="4">The sequence shown here is derived from an EMBL/GenBank/DDBJ whole genome shotgun (WGS) entry which is preliminary data.</text>
</comment>
<dbReference type="PANTHER" id="PTHR46268:SF6">
    <property type="entry name" value="UNIVERSAL STRESS PROTEIN UP12"/>
    <property type="match status" value="1"/>
</dbReference>
<sequence length="322" mass="34214">MPRTVTVGLDGSPESRAAAEWAAREAELLGAAVQLVHVWEPVPEPMALAPVVSERTHLNWTERVPREAALELRRSHPDLDVTTEQLTGVPAQVLAETAGTADLLVLGSRALGGLGGFLVGSVSLSVVAHTRQPVVLVRSGNRAGQEHATGGKDTRDGKDSRNSQDNKDSEDSAGVPSVAAPFRPVVLGLDTRRPDPGPIEFAFEAALRRGTSLRVVHGWYPPPYYGYAVPADAELYTAVEVGEAAGLTEALRPWRQKYPDVAVEERSAAGSPARLLVEAAEEASLVVVGRRVRRNPLGAHIGHVTHAVLHHATAPVAVVAHD</sequence>
<protein>
    <submittedName>
        <fullName evidence="4">Universal stress protein</fullName>
    </submittedName>
</protein>
<comment type="similarity">
    <text evidence="1">Belongs to the universal stress protein A family.</text>
</comment>
<evidence type="ECO:0000256" key="1">
    <source>
        <dbReference type="ARBA" id="ARBA00008791"/>
    </source>
</evidence>
<evidence type="ECO:0000256" key="2">
    <source>
        <dbReference type="SAM" id="MobiDB-lite"/>
    </source>
</evidence>